<organism evidence="2">
    <name type="scientific">Alectorobius mimon</name>
    <dbReference type="NCBI Taxonomy" id="360319"/>
    <lineage>
        <taxon>Eukaryota</taxon>
        <taxon>Metazoa</taxon>
        <taxon>Ecdysozoa</taxon>
        <taxon>Arthropoda</taxon>
        <taxon>Chelicerata</taxon>
        <taxon>Arachnida</taxon>
        <taxon>Acari</taxon>
        <taxon>Parasitiformes</taxon>
        <taxon>Ixodida</taxon>
        <taxon>Ixodoidea</taxon>
        <taxon>Argasidae</taxon>
        <taxon>Ornithodorinae</taxon>
        <taxon>Alectorobius</taxon>
    </lineage>
</organism>
<dbReference type="Gene3D" id="3.15.10.50">
    <property type="match status" value="1"/>
</dbReference>
<dbReference type="EMBL" id="GEIB01000573">
    <property type="protein sequence ID" value="JAR87352.1"/>
    <property type="molecule type" value="Transcribed_RNA"/>
</dbReference>
<proteinExistence type="predicted"/>
<name>A0A147BA91_9ACAR</name>
<feature type="transmembrane region" description="Helical" evidence="1">
    <location>
        <begin position="30"/>
        <end position="49"/>
    </location>
</feature>
<evidence type="ECO:0000313" key="2">
    <source>
        <dbReference type="EMBL" id="JAR87352.1"/>
    </source>
</evidence>
<accession>A0A147BA91</accession>
<keyword evidence="1" id="KW-1133">Transmembrane helix</keyword>
<protein>
    <submittedName>
        <fullName evidence="2">Secreted salivary gland</fullName>
    </submittedName>
</protein>
<sequence length="248" mass="27305">GCARRGALESRTVLAVQSTRVVAVESTGEMLLSPVFIFFFLVSGCLAGSKYEANSYIDSVLRSNLPGQLRSLSLDPAKLPDFELKLKSDLLAGKRTFKAKFRDGALYGLTNVVRRGDCGPPGWQGPNVTVGCYLALDGLRAHYHVSSRGDTLSGTKKKYAADLVVENTNAFIEMTQLKPGRATLKTLSVNTLQFRVTTSRGLKLNEERTKQFENTLKLTVEKSVLDVLYWRYRSALDHAVSLQALPDV</sequence>
<feature type="non-terminal residue" evidence="2">
    <location>
        <position position="1"/>
    </location>
</feature>
<dbReference type="AlphaFoldDB" id="A0A147BA91"/>
<dbReference type="InterPro" id="IPR038602">
    <property type="entry name" value="Mite_allergen_7_sf"/>
</dbReference>
<keyword evidence="1" id="KW-0472">Membrane</keyword>
<reference evidence="2" key="1">
    <citation type="submission" date="2016-03" db="EMBL/GenBank/DDBJ databases">
        <title>Gut transcriptome analysis on engorged females of Ornithodoros mimon (Acari: Argasidae) and phylogenetic inferences of soft ticks.</title>
        <authorList>
            <person name="Landulfo G.A."/>
            <person name="Giovanni D."/>
            <person name="Carvalho E."/>
            <person name="Junqueira-de-Azevedo I."/>
            <person name="Patane J."/>
            <person name="Mendoca R."/>
            <person name="Barros-Battesti D."/>
        </authorList>
    </citation>
    <scope>NUCLEOTIDE SEQUENCE</scope>
    <source>
        <strain evidence="2">Females</strain>
        <tissue evidence="2">Gut</tissue>
    </source>
</reference>
<keyword evidence="1" id="KW-0812">Transmembrane</keyword>
<evidence type="ECO:0000256" key="1">
    <source>
        <dbReference type="SAM" id="Phobius"/>
    </source>
</evidence>